<dbReference type="GO" id="GO:0003700">
    <property type="term" value="F:DNA-binding transcription factor activity"/>
    <property type="evidence" value="ECO:0007669"/>
    <property type="project" value="InterPro"/>
</dbReference>
<dbReference type="InterPro" id="IPR009057">
    <property type="entry name" value="Homeodomain-like_sf"/>
</dbReference>
<evidence type="ECO:0000259" key="7">
    <source>
        <dbReference type="PROSITE" id="PS51294"/>
    </source>
</evidence>
<dbReference type="PANTHER" id="PTHR31003:SF45">
    <property type="entry name" value="MYB-LIKE DNA-BINDING DOMAIN, SHAQKYF CLASS FAMILY PROTEIN, EXPRESSED"/>
    <property type="match status" value="1"/>
</dbReference>
<dbReference type="InterPro" id="IPR017930">
    <property type="entry name" value="Myb_dom"/>
</dbReference>
<feature type="region of interest" description="Disordered" evidence="6">
    <location>
        <begin position="221"/>
        <end position="243"/>
    </location>
</feature>
<gene>
    <name evidence="8" type="ORF">U9M48_037249</name>
</gene>
<reference evidence="8 9" key="1">
    <citation type="submission" date="2024-02" db="EMBL/GenBank/DDBJ databases">
        <title>High-quality chromosome-scale genome assembly of Pensacola bahiagrass (Paspalum notatum Flugge var. saurae).</title>
        <authorList>
            <person name="Vega J.M."/>
            <person name="Podio M."/>
            <person name="Orjuela J."/>
            <person name="Siena L.A."/>
            <person name="Pessino S.C."/>
            <person name="Combes M.C."/>
            <person name="Mariac C."/>
            <person name="Albertini E."/>
            <person name="Pupilli F."/>
            <person name="Ortiz J.P.A."/>
            <person name="Leblanc O."/>
        </authorList>
    </citation>
    <scope>NUCLEOTIDE SEQUENCE [LARGE SCALE GENOMIC DNA]</scope>
    <source>
        <strain evidence="8">R1</strain>
        <tissue evidence="8">Leaf</tissue>
    </source>
</reference>
<feature type="compositionally biased region" description="Low complexity" evidence="6">
    <location>
        <begin position="221"/>
        <end position="231"/>
    </location>
</feature>
<dbReference type="PANTHER" id="PTHR31003">
    <property type="entry name" value="MYB FAMILY TRANSCRIPTION FACTOR"/>
    <property type="match status" value="1"/>
</dbReference>
<feature type="compositionally biased region" description="Polar residues" evidence="6">
    <location>
        <begin position="340"/>
        <end position="351"/>
    </location>
</feature>
<dbReference type="Pfam" id="PF26575">
    <property type="entry name" value="HHO5_N"/>
    <property type="match status" value="1"/>
</dbReference>
<feature type="compositionally biased region" description="Low complexity" evidence="6">
    <location>
        <begin position="323"/>
        <end position="339"/>
    </location>
</feature>
<evidence type="ECO:0000256" key="4">
    <source>
        <dbReference type="ARBA" id="ARBA00023163"/>
    </source>
</evidence>
<dbReference type="EMBL" id="CP144752">
    <property type="protein sequence ID" value="WVZ91016.1"/>
    <property type="molecule type" value="Genomic_DNA"/>
</dbReference>
<dbReference type="FunFam" id="1.10.10.60:FF:000002">
    <property type="entry name" value="Myb family transcription factor"/>
    <property type="match status" value="1"/>
</dbReference>
<feature type="domain" description="HTH myb-type" evidence="7">
    <location>
        <begin position="237"/>
        <end position="297"/>
    </location>
</feature>
<evidence type="ECO:0000256" key="1">
    <source>
        <dbReference type="ARBA" id="ARBA00004123"/>
    </source>
</evidence>
<proteinExistence type="predicted"/>
<comment type="subcellular location">
    <subcellularLocation>
        <location evidence="1">Nucleus</location>
    </subcellularLocation>
</comment>
<dbReference type="AlphaFoldDB" id="A0AAQ3XAV8"/>
<dbReference type="GO" id="GO:0003677">
    <property type="term" value="F:DNA binding"/>
    <property type="evidence" value="ECO:0007669"/>
    <property type="project" value="UniProtKB-KW"/>
</dbReference>
<keyword evidence="2" id="KW-0805">Transcription regulation</keyword>
<protein>
    <recommendedName>
        <fullName evidence="7">HTH myb-type domain-containing protein</fullName>
    </recommendedName>
</protein>
<dbReference type="NCBIfam" id="TIGR01557">
    <property type="entry name" value="myb_SHAQKYF"/>
    <property type="match status" value="1"/>
</dbReference>
<dbReference type="InterPro" id="IPR006447">
    <property type="entry name" value="Myb_dom_plants"/>
</dbReference>
<evidence type="ECO:0000313" key="9">
    <source>
        <dbReference type="Proteomes" id="UP001341281"/>
    </source>
</evidence>
<evidence type="ECO:0000256" key="5">
    <source>
        <dbReference type="ARBA" id="ARBA00023242"/>
    </source>
</evidence>
<feature type="compositionally biased region" description="Basic residues" evidence="6">
    <location>
        <begin position="232"/>
        <end position="243"/>
    </location>
</feature>
<dbReference type="PROSITE" id="PS51294">
    <property type="entry name" value="HTH_MYB"/>
    <property type="match status" value="1"/>
</dbReference>
<accession>A0AAQ3XAV8</accession>
<keyword evidence="3" id="KW-0238">DNA-binding</keyword>
<dbReference type="Proteomes" id="UP001341281">
    <property type="component" value="Chromosome 08"/>
</dbReference>
<dbReference type="InterPro" id="IPR044787">
    <property type="entry name" value="HHO5-like"/>
</dbReference>
<sequence length="389" mass="40946">MMARKGEEEEGQHHRQHLRALAARAVAGSLLAAAGSGAADDRAARVEDCVRCLEAEKAKMEVFRRELPISVPLVADVIEWLKDELAQQQQQRRGGAPAADHDLFFPPAARAAKPDAALVKPEAADAADKRSWMSSAQLWTCGAAASTATHDRRAADAAAKKPKVSSAFMPLAGAPTLARSPGDAAAEKPGAAMPFPDLCLSSPAVVDAASPVAAPSATSSAVTDAAGAAQHRQSHQQQRKARRCWSPELHRRFVAALQRLGGAQVATPKQIRELMKVDGLTNDEVKSHLQKYRLHTRRASSDGGENQALVVAGMWSSAGTPEQQYTTSQHSTSQSGSPQGPLQLTVSSRAMSATAGDSCDGGDEVEDGRSESYSWEAGQHGAKASSPSA</sequence>
<evidence type="ECO:0000256" key="6">
    <source>
        <dbReference type="SAM" id="MobiDB-lite"/>
    </source>
</evidence>
<keyword evidence="9" id="KW-1185">Reference proteome</keyword>
<evidence type="ECO:0000256" key="2">
    <source>
        <dbReference type="ARBA" id="ARBA00023015"/>
    </source>
</evidence>
<evidence type="ECO:0000256" key="3">
    <source>
        <dbReference type="ARBA" id="ARBA00023125"/>
    </source>
</evidence>
<dbReference type="SUPFAM" id="SSF46689">
    <property type="entry name" value="Homeodomain-like"/>
    <property type="match status" value="1"/>
</dbReference>
<feature type="region of interest" description="Disordered" evidence="6">
    <location>
        <begin position="320"/>
        <end position="389"/>
    </location>
</feature>
<keyword evidence="4" id="KW-0804">Transcription</keyword>
<dbReference type="InterPro" id="IPR001005">
    <property type="entry name" value="SANT/Myb"/>
</dbReference>
<evidence type="ECO:0000313" key="8">
    <source>
        <dbReference type="EMBL" id="WVZ91016.1"/>
    </source>
</evidence>
<name>A0AAQ3XAV8_PASNO</name>
<keyword evidence="5" id="KW-0539">Nucleus</keyword>
<dbReference type="InterPro" id="IPR058673">
    <property type="entry name" value="HHO5-like_N"/>
</dbReference>
<organism evidence="8 9">
    <name type="scientific">Paspalum notatum var. saurae</name>
    <dbReference type="NCBI Taxonomy" id="547442"/>
    <lineage>
        <taxon>Eukaryota</taxon>
        <taxon>Viridiplantae</taxon>
        <taxon>Streptophyta</taxon>
        <taxon>Embryophyta</taxon>
        <taxon>Tracheophyta</taxon>
        <taxon>Spermatophyta</taxon>
        <taxon>Magnoliopsida</taxon>
        <taxon>Liliopsida</taxon>
        <taxon>Poales</taxon>
        <taxon>Poaceae</taxon>
        <taxon>PACMAD clade</taxon>
        <taxon>Panicoideae</taxon>
        <taxon>Andropogonodae</taxon>
        <taxon>Paspaleae</taxon>
        <taxon>Paspalinae</taxon>
        <taxon>Paspalum</taxon>
    </lineage>
</organism>
<dbReference type="Pfam" id="PF00249">
    <property type="entry name" value="Myb_DNA-binding"/>
    <property type="match status" value="1"/>
</dbReference>
<dbReference type="GO" id="GO:0005634">
    <property type="term" value="C:nucleus"/>
    <property type="evidence" value="ECO:0007669"/>
    <property type="project" value="UniProtKB-SubCell"/>
</dbReference>
<dbReference type="Gene3D" id="1.10.10.60">
    <property type="entry name" value="Homeodomain-like"/>
    <property type="match status" value="1"/>
</dbReference>